<evidence type="ECO:0000256" key="1">
    <source>
        <dbReference type="SAM" id="Phobius"/>
    </source>
</evidence>
<keyword evidence="1" id="KW-0472">Membrane</keyword>
<organism evidence="2 3">
    <name type="scientific">Longibacter salinarum</name>
    <dbReference type="NCBI Taxonomy" id="1850348"/>
    <lineage>
        <taxon>Bacteria</taxon>
        <taxon>Pseudomonadati</taxon>
        <taxon>Rhodothermota</taxon>
        <taxon>Rhodothermia</taxon>
        <taxon>Rhodothermales</taxon>
        <taxon>Salisaetaceae</taxon>
        <taxon>Longibacter</taxon>
    </lineage>
</organism>
<evidence type="ECO:0008006" key="4">
    <source>
        <dbReference type="Google" id="ProtNLM"/>
    </source>
</evidence>
<dbReference type="RefSeq" id="WP_098077183.1">
    <property type="nucleotide sequence ID" value="NZ_PDEQ01000007.1"/>
</dbReference>
<accession>A0A2A8CWA3</accession>
<feature type="transmembrane region" description="Helical" evidence="1">
    <location>
        <begin position="87"/>
        <end position="108"/>
    </location>
</feature>
<gene>
    <name evidence="2" type="ORF">CRI94_14285</name>
</gene>
<protein>
    <recommendedName>
        <fullName evidence="4">Zinc-finger domain-containing protein</fullName>
    </recommendedName>
</protein>
<dbReference type="AlphaFoldDB" id="A0A2A8CWA3"/>
<evidence type="ECO:0000313" key="3">
    <source>
        <dbReference type="Proteomes" id="UP000220102"/>
    </source>
</evidence>
<reference evidence="2 3" key="1">
    <citation type="submission" date="2017-10" db="EMBL/GenBank/DDBJ databases">
        <title>Draft genome of Longibacter Salinarum.</title>
        <authorList>
            <person name="Goh K.M."/>
            <person name="Shamsir M.S."/>
            <person name="Lim S.W."/>
        </authorList>
    </citation>
    <scope>NUCLEOTIDE SEQUENCE [LARGE SCALE GENOMIC DNA]</scope>
    <source>
        <strain evidence="2 3">KCTC 52045</strain>
    </source>
</reference>
<dbReference type="EMBL" id="PDEQ01000007">
    <property type="protein sequence ID" value="PEN12678.1"/>
    <property type="molecule type" value="Genomic_DNA"/>
</dbReference>
<keyword evidence="1" id="KW-0812">Transmembrane</keyword>
<keyword evidence="3" id="KW-1185">Reference proteome</keyword>
<name>A0A2A8CWA3_9BACT</name>
<proteinExistence type="predicted"/>
<sequence>MNASDPNMDTRLLCYLTGDLSAEETDRLETRLANDPELRARLDRLRALKHTMQSPQRRFDSGFAGRVMDRLREADPVPAFDRALQTIFLRLAVVVLLMIGGIGSYNVATNDDASASAVEAALGLPDVTLTAAAHDTLVPADE</sequence>
<comment type="caution">
    <text evidence="2">The sequence shown here is derived from an EMBL/GenBank/DDBJ whole genome shotgun (WGS) entry which is preliminary data.</text>
</comment>
<dbReference type="Proteomes" id="UP000220102">
    <property type="component" value="Unassembled WGS sequence"/>
</dbReference>
<evidence type="ECO:0000313" key="2">
    <source>
        <dbReference type="EMBL" id="PEN12678.1"/>
    </source>
</evidence>
<keyword evidence="1" id="KW-1133">Transmembrane helix</keyword>